<dbReference type="SMART" id="SM00354">
    <property type="entry name" value="HTH_LACI"/>
    <property type="match status" value="1"/>
</dbReference>
<evidence type="ECO:0000256" key="3">
    <source>
        <dbReference type="SAM" id="MobiDB-lite"/>
    </source>
</evidence>
<dbReference type="InterPro" id="IPR000843">
    <property type="entry name" value="HTH_LacI"/>
</dbReference>
<evidence type="ECO:0000313" key="6">
    <source>
        <dbReference type="EMBL" id="MCO6049031.1"/>
    </source>
</evidence>
<dbReference type="Pfam" id="PF00356">
    <property type="entry name" value="LacI"/>
    <property type="match status" value="1"/>
</dbReference>
<evidence type="ECO:0000256" key="2">
    <source>
        <dbReference type="ARBA" id="ARBA00007639"/>
    </source>
</evidence>
<feature type="domain" description="HTH cro/C1-type" evidence="5">
    <location>
        <begin position="5"/>
        <end position="52"/>
    </location>
</feature>
<name>A0ABT1C2I2_9HYPH</name>
<dbReference type="EMBL" id="JAMXQS010000002">
    <property type="protein sequence ID" value="MCO6049031.1"/>
    <property type="molecule type" value="Genomic_DNA"/>
</dbReference>
<comment type="similarity">
    <text evidence="2">Belongs to the bacterial solute-binding protein 2 family.</text>
</comment>
<dbReference type="GO" id="GO:0003677">
    <property type="term" value="F:DNA binding"/>
    <property type="evidence" value="ECO:0007669"/>
    <property type="project" value="UniProtKB-KW"/>
</dbReference>
<keyword evidence="6" id="KW-0238">DNA-binding</keyword>
<keyword evidence="7" id="KW-1185">Reference proteome</keyword>
<proteinExistence type="inferred from homology"/>
<dbReference type="InterPro" id="IPR001387">
    <property type="entry name" value="Cro/C1-type_HTH"/>
</dbReference>
<dbReference type="PANTHER" id="PTHR30036">
    <property type="entry name" value="D-XYLOSE-BINDING PERIPLASMIC PROTEIN"/>
    <property type="match status" value="1"/>
</dbReference>
<comment type="caution">
    <text evidence="6">The sequence shown here is derived from an EMBL/GenBank/DDBJ whole genome shotgun (WGS) entry which is preliminary data.</text>
</comment>
<dbReference type="SUPFAM" id="SSF53822">
    <property type="entry name" value="Periplasmic binding protein-like I"/>
    <property type="match status" value="1"/>
</dbReference>
<dbReference type="InterPro" id="IPR028082">
    <property type="entry name" value="Peripla_BP_I"/>
</dbReference>
<dbReference type="PROSITE" id="PS00356">
    <property type="entry name" value="HTH_LACI_1"/>
    <property type="match status" value="1"/>
</dbReference>
<dbReference type="PROSITE" id="PS50943">
    <property type="entry name" value="HTH_CROC1"/>
    <property type="match status" value="1"/>
</dbReference>
<dbReference type="Gene3D" id="3.40.50.2300">
    <property type="match status" value="2"/>
</dbReference>
<dbReference type="Gene3D" id="1.10.260.40">
    <property type="entry name" value="lambda repressor-like DNA-binding domains"/>
    <property type="match status" value="1"/>
</dbReference>
<dbReference type="SUPFAM" id="SSF47413">
    <property type="entry name" value="lambda repressor-like DNA-binding domains"/>
    <property type="match status" value="1"/>
</dbReference>
<evidence type="ECO:0000313" key="7">
    <source>
        <dbReference type="Proteomes" id="UP001205906"/>
    </source>
</evidence>
<dbReference type="Proteomes" id="UP001205906">
    <property type="component" value="Unassembled WGS sequence"/>
</dbReference>
<dbReference type="RefSeq" id="WP_252816920.1">
    <property type="nucleotide sequence ID" value="NZ_JAMXQS010000002.1"/>
</dbReference>
<sequence length="342" mass="36873">MQRPTIADLAAAAGVSVATVNRVLSGSTPVRSETVERVSTAANLISFHASGLIQSRQRNSLKAVSIGILLQAPQDPFYQLFTDELRIALVNTPLFRASVNFDYWLTHDPDEIASRLQRLAKKADAVAMVSPDHPLIASAVSQIEADGTPVFTLLSDCAPAHRTAYIGVDNRRAGRMAGWTLSHCAREPGKIAILVGSHRFHGHELREIGLRSFLREHAPDFAVLETLVNDESMEKTETLLRDLLAETDDLVGVFLAGGGTAGAARITASLPPERRLALVSNDAPTIARPMLMDGSLTMTIAERVSAIGAELVQAVDEATAKHKRSGPGQRFVPFDLMTSENV</sequence>
<organism evidence="6 7">
    <name type="scientific">Mesorhizobium liriopis</name>
    <dbReference type="NCBI Taxonomy" id="2953882"/>
    <lineage>
        <taxon>Bacteria</taxon>
        <taxon>Pseudomonadati</taxon>
        <taxon>Pseudomonadota</taxon>
        <taxon>Alphaproteobacteria</taxon>
        <taxon>Hyphomicrobiales</taxon>
        <taxon>Phyllobacteriaceae</taxon>
        <taxon>Mesorhizobium</taxon>
    </lineage>
</organism>
<dbReference type="InterPro" id="IPR050555">
    <property type="entry name" value="Bact_Solute-Bind_Prot2"/>
</dbReference>
<dbReference type="InterPro" id="IPR010982">
    <property type="entry name" value="Lambda_DNA-bd_dom_sf"/>
</dbReference>
<dbReference type="CDD" id="cd01392">
    <property type="entry name" value="HTH_LacI"/>
    <property type="match status" value="1"/>
</dbReference>
<gene>
    <name evidence="6" type="ORF">NGM99_04400</name>
</gene>
<dbReference type="PROSITE" id="PS50932">
    <property type="entry name" value="HTH_LACI_2"/>
    <property type="match status" value="1"/>
</dbReference>
<protein>
    <submittedName>
        <fullName evidence="6">LacI family DNA-binding transcriptional regulator</fullName>
    </submittedName>
</protein>
<dbReference type="CDD" id="cd06307">
    <property type="entry name" value="PBP1_sugar_binding"/>
    <property type="match status" value="1"/>
</dbReference>
<dbReference type="Pfam" id="PF13407">
    <property type="entry name" value="Peripla_BP_4"/>
    <property type="match status" value="1"/>
</dbReference>
<dbReference type="PANTHER" id="PTHR30036:SF7">
    <property type="entry name" value="ABC TRANSPORTER PERIPLASMIC-BINDING PROTEIN YPHF"/>
    <property type="match status" value="1"/>
</dbReference>
<accession>A0ABT1C2I2</accession>
<comment type="subcellular location">
    <subcellularLocation>
        <location evidence="1">Periplasm</location>
    </subcellularLocation>
</comment>
<feature type="region of interest" description="Disordered" evidence="3">
    <location>
        <begin position="319"/>
        <end position="342"/>
    </location>
</feature>
<evidence type="ECO:0000259" key="5">
    <source>
        <dbReference type="PROSITE" id="PS50943"/>
    </source>
</evidence>
<feature type="domain" description="HTH lacI-type" evidence="4">
    <location>
        <begin position="4"/>
        <end position="58"/>
    </location>
</feature>
<dbReference type="InterPro" id="IPR025997">
    <property type="entry name" value="SBP_2_dom"/>
</dbReference>
<reference evidence="6 7" key="1">
    <citation type="submission" date="2022-06" db="EMBL/GenBank/DDBJ databases">
        <title>Mesorhizobium sp. strain RP14 Genome sequencing and assembly.</title>
        <authorList>
            <person name="Kim I."/>
        </authorList>
    </citation>
    <scope>NUCLEOTIDE SEQUENCE [LARGE SCALE GENOMIC DNA]</scope>
    <source>
        <strain evidence="7">RP14(2022)</strain>
    </source>
</reference>
<evidence type="ECO:0000259" key="4">
    <source>
        <dbReference type="PROSITE" id="PS50932"/>
    </source>
</evidence>
<evidence type="ECO:0000256" key="1">
    <source>
        <dbReference type="ARBA" id="ARBA00004418"/>
    </source>
</evidence>